<keyword evidence="3" id="KW-0472">Membrane</keyword>
<dbReference type="AlphaFoldDB" id="A0A4D7B1D6"/>
<sequence>MIDNLVTAAGLACFLFGLFVFFSAVLGLFRFDYVLNRMHAAAVGDSLGIFCVLIGLMLLHGWSLSAAKTLLIFVFLWLTSPVCSHLVAEMEVSTVPDLEKECEVEVR</sequence>
<dbReference type="GeneID" id="89521638"/>
<feature type="transmembrane region" description="Helical" evidence="3">
    <location>
        <begin position="6"/>
        <end position="29"/>
    </location>
</feature>
<evidence type="ECO:0000313" key="4">
    <source>
        <dbReference type="EMBL" id="QCI60112.1"/>
    </source>
</evidence>
<dbReference type="Proteomes" id="UP000298642">
    <property type="component" value="Chromosome"/>
</dbReference>
<evidence type="ECO:0000256" key="2">
    <source>
        <dbReference type="ARBA" id="ARBA00008404"/>
    </source>
</evidence>
<feature type="transmembrane region" description="Helical" evidence="3">
    <location>
        <begin position="41"/>
        <end position="63"/>
    </location>
</feature>
<evidence type="ECO:0000256" key="1">
    <source>
        <dbReference type="ARBA" id="ARBA00004141"/>
    </source>
</evidence>
<evidence type="ECO:0000256" key="3">
    <source>
        <dbReference type="SAM" id="Phobius"/>
    </source>
</evidence>
<keyword evidence="3" id="KW-0812">Transmembrane</keyword>
<dbReference type="PANTHER" id="PTHR34703:SF1">
    <property type="entry name" value="ANTIPORTER SUBUNIT MNHG2-RELATED"/>
    <property type="match status" value="1"/>
</dbReference>
<evidence type="ECO:0000313" key="5">
    <source>
        <dbReference type="Proteomes" id="UP000298642"/>
    </source>
</evidence>
<dbReference type="RefSeq" id="WP_021749259.1">
    <property type="nucleotide sequence ID" value="NZ_CAUWCU010000001.1"/>
</dbReference>
<dbReference type="PANTHER" id="PTHR34703">
    <property type="entry name" value="ANTIPORTER SUBUNIT MNHG2-RELATED"/>
    <property type="match status" value="1"/>
</dbReference>
<dbReference type="InterPro" id="IPR005133">
    <property type="entry name" value="PhaG_MnhG_YufB"/>
</dbReference>
<comment type="subcellular location">
    <subcellularLocation>
        <location evidence="1">Membrane</location>
        <topology evidence="1">Multi-pass membrane protein</topology>
    </subcellularLocation>
</comment>
<comment type="similarity">
    <text evidence="2">Belongs to the CPA3 antiporters (TC 2.A.63) subunit G family.</text>
</comment>
<proteinExistence type="inferred from homology"/>
<dbReference type="GO" id="GO:0015385">
    <property type="term" value="F:sodium:proton antiporter activity"/>
    <property type="evidence" value="ECO:0007669"/>
    <property type="project" value="TreeGrafter"/>
</dbReference>
<reference evidence="5" key="1">
    <citation type="submission" date="2018-12" db="EMBL/GenBank/DDBJ databases">
        <title>Dusodibacter welbiota gen. nov., sp. nov., isolated from human faeces and emended description of the Oscillibacter genus.</title>
        <authorList>
            <person name="Le Roy T."/>
            <person name="Van der Smissen P."/>
            <person name="Delzenne N."/>
            <person name="Muccioli G."/>
            <person name="Collet J.F."/>
            <person name="Cani P.D."/>
        </authorList>
    </citation>
    <scope>NUCLEOTIDE SEQUENCE [LARGE SCALE GENOMIC DNA]</scope>
    <source>
        <strain evidence="5">J115</strain>
    </source>
</reference>
<keyword evidence="3" id="KW-1133">Transmembrane helix</keyword>
<gene>
    <name evidence="4" type="primary">mnhG</name>
    <name evidence="4" type="ORF">EIO64_13575</name>
</gene>
<name>A0A4D7B1D6_9FIRM</name>
<dbReference type="Pfam" id="PF03334">
    <property type="entry name" value="PhaG_MnhG_YufB"/>
    <property type="match status" value="1"/>
</dbReference>
<organism evidence="4 5">
    <name type="scientific">Dysosmobacter welbionis</name>
    <dbReference type="NCBI Taxonomy" id="2093857"/>
    <lineage>
        <taxon>Bacteria</taxon>
        <taxon>Bacillati</taxon>
        <taxon>Bacillota</taxon>
        <taxon>Clostridia</taxon>
        <taxon>Eubacteriales</taxon>
        <taxon>Oscillospiraceae</taxon>
        <taxon>Dysosmobacter</taxon>
    </lineage>
</organism>
<dbReference type="KEGG" id="obj:EIO64_13575"/>
<accession>A0A4D7B1D6</accession>
<keyword evidence="5" id="KW-1185">Reference proteome</keyword>
<dbReference type="EMBL" id="CP034413">
    <property type="protein sequence ID" value="QCI60112.1"/>
    <property type="molecule type" value="Genomic_DNA"/>
</dbReference>
<dbReference type="NCBIfam" id="TIGR01300">
    <property type="entry name" value="CPA3_mnhG_phaG"/>
    <property type="match status" value="1"/>
</dbReference>
<protein>
    <submittedName>
        <fullName evidence="4">Monovalent cation/H(+) antiporter subunit G</fullName>
    </submittedName>
</protein>
<feature type="transmembrane region" description="Helical" evidence="3">
    <location>
        <begin position="69"/>
        <end position="88"/>
    </location>
</feature>